<sequence length="159" mass="18680">MWKGDDFEWLFEIGSRIYFNVFENAPQLKRFFPYIYANGREQENWKESKGFRQQSLRLVQVIGNCVEMLQGSCCGHQDMIKSMRSLLLRVGHVHRLYSTRGFTASDWQHFRIAALEVLRSQLTRMSLFETESASAMAAWTKLINYIISTMEFGYVHDGF</sequence>
<dbReference type="AlphaFoldDB" id="A0A183J306"/>
<dbReference type="Gene3D" id="1.10.490.10">
    <property type="entry name" value="Globins"/>
    <property type="match status" value="1"/>
</dbReference>
<keyword evidence="1" id="KW-0561">Oxygen transport</keyword>
<dbReference type="OrthoDB" id="436496at2759"/>
<dbReference type="GO" id="GO:0020037">
    <property type="term" value="F:heme binding"/>
    <property type="evidence" value="ECO:0007669"/>
    <property type="project" value="InterPro"/>
</dbReference>
<evidence type="ECO:0000313" key="5">
    <source>
        <dbReference type="WBParaSite" id="SBAD_0001061801-mRNA-1"/>
    </source>
</evidence>
<dbReference type="InterPro" id="IPR044399">
    <property type="entry name" value="Mb-like_M"/>
</dbReference>
<dbReference type="InterPro" id="IPR012292">
    <property type="entry name" value="Globin/Proto"/>
</dbReference>
<dbReference type="WBParaSite" id="SBAD_0001061801-mRNA-1">
    <property type="protein sequence ID" value="SBAD_0001061801-mRNA-1"/>
    <property type="gene ID" value="SBAD_0001061801"/>
</dbReference>
<keyword evidence="1" id="KW-0349">Heme</keyword>
<name>A0A183J306_9BILA</name>
<dbReference type="Pfam" id="PF00042">
    <property type="entry name" value="Globin"/>
    <property type="match status" value="1"/>
</dbReference>
<dbReference type="PANTHER" id="PTHR47768">
    <property type="entry name" value="GLOBIN RELATED-RELATED"/>
    <property type="match status" value="1"/>
</dbReference>
<dbReference type="InterPro" id="IPR053341">
    <property type="entry name" value="Oxidative_stress_globin-like"/>
</dbReference>
<dbReference type="GO" id="GO:0019825">
    <property type="term" value="F:oxygen binding"/>
    <property type="evidence" value="ECO:0007669"/>
    <property type="project" value="InterPro"/>
</dbReference>
<evidence type="ECO:0000313" key="3">
    <source>
        <dbReference type="EMBL" id="VDP30298.1"/>
    </source>
</evidence>
<evidence type="ECO:0000256" key="1">
    <source>
        <dbReference type="RuleBase" id="RU000356"/>
    </source>
</evidence>
<keyword evidence="1" id="KW-0813">Transport</keyword>
<dbReference type="EMBL" id="UZAM01013829">
    <property type="protein sequence ID" value="VDP30298.1"/>
    <property type="molecule type" value="Genomic_DNA"/>
</dbReference>
<reference evidence="5" key="1">
    <citation type="submission" date="2016-06" db="UniProtKB">
        <authorList>
            <consortium name="WormBaseParasite"/>
        </authorList>
    </citation>
    <scope>IDENTIFICATION</scope>
</reference>
<dbReference type="Proteomes" id="UP000270296">
    <property type="component" value="Unassembled WGS sequence"/>
</dbReference>
<evidence type="ECO:0000313" key="4">
    <source>
        <dbReference type="Proteomes" id="UP000270296"/>
    </source>
</evidence>
<dbReference type="InterPro" id="IPR000971">
    <property type="entry name" value="Globin"/>
</dbReference>
<dbReference type="InterPro" id="IPR009050">
    <property type="entry name" value="Globin-like_sf"/>
</dbReference>
<proteinExistence type="inferred from homology"/>
<keyword evidence="4" id="KW-1185">Reference proteome</keyword>
<dbReference type="SUPFAM" id="SSF46458">
    <property type="entry name" value="Globin-like"/>
    <property type="match status" value="1"/>
</dbReference>
<accession>A0A183J306</accession>
<dbReference type="CDD" id="cd01040">
    <property type="entry name" value="Mb-like"/>
    <property type="match status" value="1"/>
</dbReference>
<evidence type="ECO:0000259" key="2">
    <source>
        <dbReference type="PROSITE" id="PS01033"/>
    </source>
</evidence>
<dbReference type="PROSITE" id="PS01033">
    <property type="entry name" value="GLOBIN"/>
    <property type="match status" value="1"/>
</dbReference>
<keyword evidence="1" id="KW-0408">Iron</keyword>
<comment type="similarity">
    <text evidence="1">Belongs to the globin family.</text>
</comment>
<organism evidence="5">
    <name type="scientific">Soboliphyme baturini</name>
    <dbReference type="NCBI Taxonomy" id="241478"/>
    <lineage>
        <taxon>Eukaryota</taxon>
        <taxon>Metazoa</taxon>
        <taxon>Ecdysozoa</taxon>
        <taxon>Nematoda</taxon>
        <taxon>Enoplea</taxon>
        <taxon>Dorylaimia</taxon>
        <taxon>Dioctophymatida</taxon>
        <taxon>Dioctophymatoidea</taxon>
        <taxon>Soboliphymatidae</taxon>
        <taxon>Soboliphyme</taxon>
    </lineage>
</organism>
<keyword evidence="1" id="KW-0479">Metal-binding</keyword>
<gene>
    <name evidence="3" type="ORF">SBAD_LOCUS10254</name>
</gene>
<dbReference type="PANTHER" id="PTHR47768:SF1">
    <property type="entry name" value="GLOBIN FAMILY PROFILE DOMAIN-CONTAINING PROTEIN"/>
    <property type="match status" value="1"/>
</dbReference>
<dbReference type="GO" id="GO:0005344">
    <property type="term" value="F:oxygen carrier activity"/>
    <property type="evidence" value="ECO:0007669"/>
    <property type="project" value="UniProtKB-KW"/>
</dbReference>
<protein>
    <submittedName>
        <fullName evidence="5">GLOBIN domain-containing protein</fullName>
    </submittedName>
</protein>
<feature type="domain" description="Globin" evidence="2">
    <location>
        <begin position="1"/>
        <end position="155"/>
    </location>
</feature>
<reference evidence="3 4" key="2">
    <citation type="submission" date="2018-11" db="EMBL/GenBank/DDBJ databases">
        <authorList>
            <consortium name="Pathogen Informatics"/>
        </authorList>
    </citation>
    <scope>NUCLEOTIDE SEQUENCE [LARGE SCALE GENOMIC DNA]</scope>
</reference>